<reference evidence="8" key="1">
    <citation type="journal article" date="2020" name="mSystems">
        <title>Genome- and Community-Level Interaction Insights into Carbon Utilization and Element Cycling Functions of Hydrothermarchaeota in Hydrothermal Sediment.</title>
        <authorList>
            <person name="Zhou Z."/>
            <person name="Liu Y."/>
            <person name="Xu W."/>
            <person name="Pan J."/>
            <person name="Luo Z.H."/>
            <person name="Li M."/>
        </authorList>
    </citation>
    <scope>NUCLEOTIDE SEQUENCE [LARGE SCALE GENOMIC DNA]</scope>
    <source>
        <strain evidence="8">SpSt-301</strain>
    </source>
</reference>
<evidence type="ECO:0000256" key="2">
    <source>
        <dbReference type="ARBA" id="ARBA00022517"/>
    </source>
</evidence>
<name>A0A7C1FE02_9THEO</name>
<comment type="function">
    <text evidence="5">An accessory protein needed during the final step in the assembly of 30S ribosomal subunit, possibly for assembly of the head region. Essential for efficient processing of 16S rRNA. May be needed both before and after RbfA during the maturation of 16S rRNA. It has affinity for free ribosomal 30S subunits but not for 70S ribosomes.</text>
</comment>
<comment type="caution">
    <text evidence="8">The sequence shown here is derived from an EMBL/GenBank/DDBJ whole genome shotgun (WGS) entry which is preliminary data.</text>
</comment>
<gene>
    <name evidence="5 8" type="primary">rimM</name>
    <name evidence="8" type="ORF">ENQ35_02210</name>
</gene>
<protein>
    <recommendedName>
        <fullName evidence="5">Ribosome maturation factor RimM</fullName>
    </recommendedName>
</protein>
<accession>A0A7C1FE02</accession>
<dbReference type="SUPFAM" id="SSF50447">
    <property type="entry name" value="Translation proteins"/>
    <property type="match status" value="1"/>
</dbReference>
<keyword evidence="1 5" id="KW-0963">Cytoplasm</keyword>
<dbReference type="GO" id="GO:0005737">
    <property type="term" value="C:cytoplasm"/>
    <property type="evidence" value="ECO:0007669"/>
    <property type="project" value="UniProtKB-SubCell"/>
</dbReference>
<dbReference type="Pfam" id="PF24986">
    <property type="entry name" value="PRC_RimM"/>
    <property type="match status" value="1"/>
</dbReference>
<evidence type="ECO:0000313" key="8">
    <source>
        <dbReference type="EMBL" id="HDW51543.1"/>
    </source>
</evidence>
<dbReference type="Pfam" id="PF01782">
    <property type="entry name" value="RimM"/>
    <property type="match status" value="1"/>
</dbReference>
<comment type="subunit">
    <text evidence="5">Binds ribosomal protein uS19.</text>
</comment>
<feature type="domain" description="RimM N-terminal" evidence="6">
    <location>
        <begin position="7"/>
        <end position="88"/>
    </location>
</feature>
<evidence type="ECO:0000256" key="4">
    <source>
        <dbReference type="ARBA" id="ARBA00023186"/>
    </source>
</evidence>
<dbReference type="InterPro" id="IPR011033">
    <property type="entry name" value="PRC_barrel-like_sf"/>
</dbReference>
<dbReference type="GO" id="GO:0043022">
    <property type="term" value="F:ribosome binding"/>
    <property type="evidence" value="ECO:0007669"/>
    <property type="project" value="InterPro"/>
</dbReference>
<comment type="subcellular location">
    <subcellularLocation>
        <location evidence="5">Cytoplasm</location>
    </subcellularLocation>
</comment>
<dbReference type="InterPro" id="IPR009000">
    <property type="entry name" value="Transl_B-barrel_sf"/>
</dbReference>
<evidence type="ECO:0000256" key="3">
    <source>
        <dbReference type="ARBA" id="ARBA00022552"/>
    </source>
</evidence>
<dbReference type="InterPro" id="IPR036976">
    <property type="entry name" value="RimM_N_sf"/>
</dbReference>
<feature type="domain" description="Ribosome maturation factor RimM PRC barrel" evidence="7">
    <location>
        <begin position="101"/>
        <end position="168"/>
    </location>
</feature>
<evidence type="ECO:0000256" key="5">
    <source>
        <dbReference type="HAMAP-Rule" id="MF_00014"/>
    </source>
</evidence>
<dbReference type="SUPFAM" id="SSF50346">
    <property type="entry name" value="PRC-barrel domain"/>
    <property type="match status" value="1"/>
</dbReference>
<dbReference type="EMBL" id="DSMV01000137">
    <property type="protein sequence ID" value="HDW51543.1"/>
    <property type="molecule type" value="Genomic_DNA"/>
</dbReference>
<dbReference type="InterPro" id="IPR011961">
    <property type="entry name" value="RimM"/>
</dbReference>
<dbReference type="Gene3D" id="2.40.30.60">
    <property type="entry name" value="RimM"/>
    <property type="match status" value="1"/>
</dbReference>
<dbReference type="InterPro" id="IPR056792">
    <property type="entry name" value="PRC_RimM"/>
</dbReference>
<dbReference type="AlphaFoldDB" id="A0A7C1FE02"/>
<proteinExistence type="inferred from homology"/>
<evidence type="ECO:0000259" key="7">
    <source>
        <dbReference type="Pfam" id="PF24986"/>
    </source>
</evidence>
<comment type="domain">
    <text evidence="5">The PRC barrel domain binds ribosomal protein uS19.</text>
</comment>
<dbReference type="GO" id="GO:0006364">
    <property type="term" value="P:rRNA processing"/>
    <property type="evidence" value="ECO:0007669"/>
    <property type="project" value="UniProtKB-UniRule"/>
</dbReference>
<organism evidence="8">
    <name type="scientific">Ammonifex degensii</name>
    <dbReference type="NCBI Taxonomy" id="42838"/>
    <lineage>
        <taxon>Bacteria</taxon>
        <taxon>Bacillati</taxon>
        <taxon>Bacillota</taxon>
        <taxon>Clostridia</taxon>
        <taxon>Thermoanaerobacterales</taxon>
        <taxon>Thermoanaerobacteraceae</taxon>
        <taxon>Ammonifex</taxon>
    </lineage>
</organism>
<evidence type="ECO:0000256" key="1">
    <source>
        <dbReference type="ARBA" id="ARBA00022490"/>
    </source>
</evidence>
<dbReference type="PANTHER" id="PTHR33692:SF1">
    <property type="entry name" value="RIBOSOME MATURATION FACTOR RIMM"/>
    <property type="match status" value="1"/>
</dbReference>
<keyword evidence="4 5" id="KW-0143">Chaperone</keyword>
<dbReference type="Gene3D" id="2.30.30.240">
    <property type="entry name" value="PRC-barrel domain"/>
    <property type="match status" value="1"/>
</dbReference>
<comment type="similarity">
    <text evidence="5">Belongs to the RimM family.</text>
</comment>
<keyword evidence="2 5" id="KW-0690">Ribosome biogenesis</keyword>
<dbReference type="GO" id="GO:0042274">
    <property type="term" value="P:ribosomal small subunit biogenesis"/>
    <property type="evidence" value="ECO:0007669"/>
    <property type="project" value="UniProtKB-UniRule"/>
</dbReference>
<sequence length="169" mass="18610">MKVKFITIGEIVAPHGYRGAVRVLPLTDFPDRFRGMTRIIVCQKGERKSYAVEKVGGDRRFIILKLAGIETIEAAAALRGALLEVPREEVVSLPPGHFYIFDIIGLKVWSEEGDFLGEVSAVLKTGANDVYSVRTPTGQEILIPALKAVVREIDLPGERMVVRLPEGLV</sequence>
<keyword evidence="3 5" id="KW-0698">rRNA processing</keyword>
<dbReference type="HAMAP" id="MF_00014">
    <property type="entry name" value="Ribosome_mat_RimM"/>
    <property type="match status" value="1"/>
</dbReference>
<evidence type="ECO:0000259" key="6">
    <source>
        <dbReference type="Pfam" id="PF01782"/>
    </source>
</evidence>
<dbReference type="NCBIfam" id="TIGR02273">
    <property type="entry name" value="16S_RimM"/>
    <property type="match status" value="1"/>
</dbReference>
<dbReference type="GO" id="GO:0005840">
    <property type="term" value="C:ribosome"/>
    <property type="evidence" value="ECO:0007669"/>
    <property type="project" value="InterPro"/>
</dbReference>
<dbReference type="InterPro" id="IPR002676">
    <property type="entry name" value="RimM_N"/>
</dbReference>
<dbReference type="PANTHER" id="PTHR33692">
    <property type="entry name" value="RIBOSOME MATURATION FACTOR RIMM"/>
    <property type="match status" value="1"/>
</dbReference>